<organism evidence="1">
    <name type="scientific">Arundo donax</name>
    <name type="common">Giant reed</name>
    <name type="synonym">Donax arundinaceus</name>
    <dbReference type="NCBI Taxonomy" id="35708"/>
    <lineage>
        <taxon>Eukaryota</taxon>
        <taxon>Viridiplantae</taxon>
        <taxon>Streptophyta</taxon>
        <taxon>Embryophyta</taxon>
        <taxon>Tracheophyta</taxon>
        <taxon>Spermatophyta</taxon>
        <taxon>Magnoliopsida</taxon>
        <taxon>Liliopsida</taxon>
        <taxon>Poales</taxon>
        <taxon>Poaceae</taxon>
        <taxon>PACMAD clade</taxon>
        <taxon>Arundinoideae</taxon>
        <taxon>Arundineae</taxon>
        <taxon>Arundo</taxon>
    </lineage>
</organism>
<dbReference type="AlphaFoldDB" id="A0A0A9EX46"/>
<name>A0A0A9EX46_ARUDO</name>
<proteinExistence type="predicted"/>
<protein>
    <submittedName>
        <fullName evidence="1">Uncharacterized protein</fullName>
    </submittedName>
</protein>
<dbReference type="EMBL" id="GBRH01193264">
    <property type="protein sequence ID" value="JAE04632.1"/>
    <property type="molecule type" value="Transcribed_RNA"/>
</dbReference>
<sequence>MEHISFEISVGYSFANGAK</sequence>
<accession>A0A0A9EX46</accession>
<reference evidence="1" key="1">
    <citation type="submission" date="2014-09" db="EMBL/GenBank/DDBJ databases">
        <authorList>
            <person name="Magalhaes I.L.F."/>
            <person name="Oliveira U."/>
            <person name="Santos F.R."/>
            <person name="Vidigal T.H.D.A."/>
            <person name="Brescovit A.D."/>
            <person name="Santos A.J."/>
        </authorList>
    </citation>
    <scope>NUCLEOTIDE SEQUENCE</scope>
    <source>
        <tissue evidence="1">Shoot tissue taken approximately 20 cm above the soil surface</tissue>
    </source>
</reference>
<reference evidence="1" key="2">
    <citation type="journal article" date="2015" name="Data Brief">
        <title>Shoot transcriptome of the giant reed, Arundo donax.</title>
        <authorList>
            <person name="Barrero R.A."/>
            <person name="Guerrero F.D."/>
            <person name="Moolhuijzen P."/>
            <person name="Goolsby J.A."/>
            <person name="Tidwell J."/>
            <person name="Bellgard S.E."/>
            <person name="Bellgard M.I."/>
        </authorList>
    </citation>
    <scope>NUCLEOTIDE SEQUENCE</scope>
    <source>
        <tissue evidence="1">Shoot tissue taken approximately 20 cm above the soil surface</tissue>
    </source>
</reference>
<evidence type="ECO:0000313" key="1">
    <source>
        <dbReference type="EMBL" id="JAE04632.1"/>
    </source>
</evidence>